<keyword evidence="1" id="KW-1133">Transmembrane helix</keyword>
<protein>
    <submittedName>
        <fullName evidence="3">Uncharacterized protein</fullName>
    </submittedName>
</protein>
<dbReference type="OrthoDB" id="270584at2759"/>
<dbReference type="Proteomes" id="UP000015354">
    <property type="component" value="Unassembled WGS sequence"/>
</dbReference>
<evidence type="ECO:0000313" key="2">
    <source>
        <dbReference type="EMBL" id="EPY32697.1"/>
    </source>
</evidence>
<evidence type="ECO:0000313" key="4">
    <source>
        <dbReference type="Proteomes" id="UP000015354"/>
    </source>
</evidence>
<evidence type="ECO:0000313" key="3">
    <source>
        <dbReference type="EMBL" id="EPY34395.1"/>
    </source>
</evidence>
<feature type="transmembrane region" description="Helical" evidence="1">
    <location>
        <begin position="374"/>
        <end position="393"/>
    </location>
</feature>
<name>S9WF87_9TRYP</name>
<reference evidence="3" key="2">
    <citation type="submission" date="2013-03" db="EMBL/GenBank/DDBJ databases">
        <authorList>
            <person name="Motta M.C.M."/>
            <person name="Martins A.C.A."/>
            <person name="Preta C.M.C.C."/>
            <person name="Silva R."/>
            <person name="de Souza S.S."/>
            <person name="Klein C.C."/>
            <person name="de Almeida L.G.P."/>
            <person name="Cunha O.L."/>
            <person name="Colabardini A.C."/>
            <person name="Lima B.A."/>
            <person name="Machado C.R."/>
            <person name="Soares C.M.A."/>
            <person name="de Menezes C.B.A."/>
            <person name="Bartolomeu D.C."/>
            <person name="Grisard E.C."/>
            <person name="Fantinatti-Garboggini F."/>
            <person name="Rodrigues-Luiz G.F."/>
            <person name="Wagner G."/>
            <person name="Goldman G.H."/>
            <person name="Fietto J.L.R."/>
            <person name="Ciapina L.P."/>
            <person name="Brocchi M."/>
            <person name="Elias M.C."/>
            <person name="Goldman M.H.S."/>
            <person name="Sagot M.-F."/>
            <person name="Pereira M."/>
            <person name="Stoco P.H."/>
            <person name="Teixeira S.M.R."/>
            <person name="de Mendonca-Neto R.P."/>
            <person name="Maciel T.E.F."/>
            <person name="Mendes T.A.O."/>
            <person name="Urmenyi T.P."/>
            <person name="Teixeira M.M.G."/>
            <person name="de Camargo E.F.P."/>
            <person name="de Sousa W."/>
            <person name="Schenkman S."/>
            <person name="de Vasconcelos A.T.R."/>
        </authorList>
    </citation>
    <scope>NUCLEOTIDE SEQUENCE</scope>
</reference>
<accession>S9WF87</accession>
<dbReference type="Gene3D" id="3.90.1720.10">
    <property type="entry name" value="endopeptidase domain like (from Nostoc punctiforme)"/>
    <property type="match status" value="1"/>
</dbReference>
<feature type="transmembrane region" description="Helical" evidence="1">
    <location>
        <begin position="619"/>
        <end position="640"/>
    </location>
</feature>
<keyword evidence="4" id="KW-1185">Reference proteome</keyword>
<dbReference type="EMBL" id="ATMH01002740">
    <property type="protein sequence ID" value="EPY32697.1"/>
    <property type="molecule type" value="Genomic_DNA"/>
</dbReference>
<feature type="transmembrane region" description="Helical" evidence="1">
    <location>
        <begin position="533"/>
        <end position="551"/>
    </location>
</feature>
<proteinExistence type="predicted"/>
<keyword evidence="1" id="KW-0472">Membrane</keyword>
<sequence>MSSAAEDVNKKLGLISSGDVIFMNRKCFAMKDPIGFGLCLLTKTENRFDHVGLLLKISKKDFKKYPNAAHCAKEISPSDTYVFETNMRGVTLYTAEKRILNSSSNEIATRSLRANGKHKEEEIRHRILENVEEMYHIPYENNMLNIIPSLFSSPDKMDRADAAMKIIKLQHEVVALERLLKKRTDVDDVLARLKESYTYAQLFLLDTYFSHLTRSVADDPRSVDWSKGHFWIDGANQSKRMVCSELITNLWQRSGLTIGFFPASSNRPFDLLDDERFNFIDPLTDLGALTVLKAEPAYLDAYWKGSEAAAAPTLGKGASDFYSLNARLRFLNEVRTEVGLPSLGHLRDAMEQLPLLPAKWMIQSLTWEASTTDLWFRLFGCGILFSLCTLPTAPLHLLQLEKQVGLFLVRGTMWSLACGVFLRGLFFSLAQSFFACVLLTLSSKPDTDNMVLGRWHGTEVSRWAEFGHPFYTIASVFCGSAICAHISSTPFYHWVLSYHFGPSRPGPVPWKVLCRGSLLLSPFAMLLPLQGYWLAWYETIGSLIIPTRASVLRPRQDLLEKPYWPRCRFDALVGAFLATLGVDMLTYPFATANLRSLMRRLYYPQASPVFGYRTLFPGYGYRLVANTFIFTLSSCILHNISLI</sequence>
<comment type="caution">
    <text evidence="3">The sequence shown here is derived from an EMBL/GenBank/DDBJ whole genome shotgun (WGS) entry which is preliminary data.</text>
</comment>
<feature type="transmembrane region" description="Helical" evidence="1">
    <location>
        <begin position="414"/>
        <end position="441"/>
    </location>
</feature>
<keyword evidence="1" id="KW-0812">Transmembrane</keyword>
<gene>
    <name evidence="3" type="ORF">STCU_01606</name>
    <name evidence="2" type="ORF">STCU_02740</name>
</gene>
<evidence type="ECO:0000256" key="1">
    <source>
        <dbReference type="SAM" id="Phobius"/>
    </source>
</evidence>
<feature type="transmembrane region" description="Helical" evidence="1">
    <location>
        <begin position="571"/>
        <end position="590"/>
    </location>
</feature>
<dbReference type="EMBL" id="ATMH01001606">
    <property type="protein sequence ID" value="EPY34395.1"/>
    <property type="molecule type" value="Genomic_DNA"/>
</dbReference>
<organism evidence="3 4">
    <name type="scientific">Strigomonas culicis</name>
    <dbReference type="NCBI Taxonomy" id="28005"/>
    <lineage>
        <taxon>Eukaryota</taxon>
        <taxon>Discoba</taxon>
        <taxon>Euglenozoa</taxon>
        <taxon>Kinetoplastea</taxon>
        <taxon>Metakinetoplastina</taxon>
        <taxon>Trypanosomatida</taxon>
        <taxon>Trypanosomatidae</taxon>
        <taxon>Strigomonadinae</taxon>
        <taxon>Strigomonas</taxon>
    </lineage>
</organism>
<dbReference type="AlphaFoldDB" id="S9WF87"/>
<reference evidence="3 4" key="1">
    <citation type="journal article" date="2013" name="PLoS ONE">
        <title>Predicting the Proteins of Angomonas deanei, Strigomonas culicis and Their Respective Endosymbionts Reveals New Aspects of the Trypanosomatidae Family.</title>
        <authorList>
            <person name="Motta M.C."/>
            <person name="Martins A.C."/>
            <person name="de Souza S.S."/>
            <person name="Catta-Preta C.M."/>
            <person name="Silva R."/>
            <person name="Klein C.C."/>
            <person name="de Almeida L.G."/>
            <person name="de Lima Cunha O."/>
            <person name="Ciapina L.P."/>
            <person name="Brocchi M."/>
            <person name="Colabardini A.C."/>
            <person name="de Araujo Lima B."/>
            <person name="Machado C.R."/>
            <person name="de Almeida Soares C.M."/>
            <person name="Probst C.M."/>
            <person name="de Menezes C.B."/>
            <person name="Thompson C.E."/>
            <person name="Bartholomeu D.C."/>
            <person name="Gradia D.F."/>
            <person name="Pavoni D.P."/>
            <person name="Grisard E.C."/>
            <person name="Fantinatti-Garboggini F."/>
            <person name="Marchini F.K."/>
            <person name="Rodrigues-Luiz G.F."/>
            <person name="Wagner G."/>
            <person name="Goldman G.H."/>
            <person name="Fietto J.L."/>
            <person name="Elias M.C."/>
            <person name="Goldman M.H."/>
            <person name="Sagot M.F."/>
            <person name="Pereira M."/>
            <person name="Stoco P.H."/>
            <person name="de Mendonca-Neto R.P."/>
            <person name="Teixeira S.M."/>
            <person name="Maciel T.E."/>
            <person name="de Oliveira Mendes T.A."/>
            <person name="Urmenyi T.P."/>
            <person name="de Souza W."/>
            <person name="Schenkman S."/>
            <person name="de Vasconcelos A.T."/>
        </authorList>
    </citation>
    <scope>NUCLEOTIDE SEQUENCE [LARGE SCALE GENOMIC DNA]</scope>
</reference>